<dbReference type="AlphaFoldDB" id="A0A1L8GN81"/>
<evidence type="ECO:0000313" key="1">
    <source>
        <dbReference type="Proteomes" id="UP000186698"/>
    </source>
</evidence>
<gene>
    <name evidence="2" type="primary">LOC108714438</name>
</gene>
<dbReference type="OMA" id="EKNSIHE"/>
<dbReference type="Bgee" id="108714438">
    <property type="expression patterns" value="Expressed in oocyte and 6 other cell types or tissues"/>
</dbReference>
<keyword evidence="1" id="KW-1185">Reference proteome</keyword>
<dbReference type="KEGG" id="xla:108714438"/>
<dbReference type="GeneID" id="108714438"/>
<protein>
    <submittedName>
        <fullName evidence="2">Uncharacterized protein LOC108714438 isoform X1</fullName>
    </submittedName>
</protein>
<name>A0A1L8GN81_XENLA</name>
<organism evidence="1 2">
    <name type="scientific">Xenopus laevis</name>
    <name type="common">African clawed frog</name>
    <dbReference type="NCBI Taxonomy" id="8355"/>
    <lineage>
        <taxon>Eukaryota</taxon>
        <taxon>Metazoa</taxon>
        <taxon>Chordata</taxon>
        <taxon>Craniata</taxon>
        <taxon>Vertebrata</taxon>
        <taxon>Euteleostomi</taxon>
        <taxon>Amphibia</taxon>
        <taxon>Batrachia</taxon>
        <taxon>Anura</taxon>
        <taxon>Pipoidea</taxon>
        <taxon>Pipidae</taxon>
        <taxon>Xenopodinae</taxon>
        <taxon>Xenopus</taxon>
        <taxon>Xenopus</taxon>
    </lineage>
</organism>
<dbReference type="Proteomes" id="UP000186698">
    <property type="component" value="Chromosome 4L"/>
</dbReference>
<accession>A0A1L8GN81</accession>
<proteinExistence type="predicted"/>
<dbReference type="RefSeq" id="XP_018114157.1">
    <property type="nucleotide sequence ID" value="XM_018258668.2"/>
</dbReference>
<evidence type="ECO:0000313" key="2">
    <source>
        <dbReference type="RefSeq" id="XP_018114157.1"/>
    </source>
</evidence>
<dbReference type="OrthoDB" id="9898159at2759"/>
<reference evidence="2" key="1">
    <citation type="submission" date="2025-08" db="UniProtKB">
        <authorList>
            <consortium name="RefSeq"/>
        </authorList>
    </citation>
    <scope>IDENTIFICATION</scope>
    <source>
        <strain evidence="2">J_2021</strain>
        <tissue evidence="2">Erythrocytes</tissue>
    </source>
</reference>
<sequence>MQAVVGLVLLWAALALAGEKNTIREILHKVDKVGEAAEKLTDAEMRRDVLLIREKIKMKIKRSQLDHDHLAAANQLLAFILQKMRDGKITLFQVKHFIKFAQSNKLDRLLATWDKNLLKIKPNV</sequence>
<dbReference type="CTD" id="108714438"/>
<dbReference type="PaxDb" id="8355-A0A1L8GN81"/>